<dbReference type="Proteomes" id="UP000033856">
    <property type="component" value="Unassembled WGS sequence"/>
</dbReference>
<evidence type="ECO:0000313" key="1">
    <source>
        <dbReference type="EMBL" id="KKS23309.1"/>
    </source>
</evidence>
<reference evidence="1 2" key="1">
    <citation type="journal article" date="2015" name="Nature">
        <title>rRNA introns, odd ribosomes, and small enigmatic genomes across a large radiation of phyla.</title>
        <authorList>
            <person name="Brown C.T."/>
            <person name="Hug L.A."/>
            <person name="Thomas B.C."/>
            <person name="Sharon I."/>
            <person name="Castelle C.J."/>
            <person name="Singh A."/>
            <person name="Wilkins M.J."/>
            <person name="Williams K.H."/>
            <person name="Banfield J.F."/>
        </authorList>
    </citation>
    <scope>NUCLEOTIDE SEQUENCE [LARGE SCALE GENOMIC DNA]</scope>
</reference>
<gene>
    <name evidence="1" type="ORF">UU83_C0054G0005</name>
</gene>
<accession>A0A0G0XEI5</accession>
<comment type="caution">
    <text evidence="1">The sequence shown here is derived from an EMBL/GenBank/DDBJ whole genome shotgun (WGS) entry which is preliminary data.</text>
</comment>
<proteinExistence type="predicted"/>
<dbReference type="EMBL" id="LCCD01000054">
    <property type="protein sequence ID" value="KKS23309.1"/>
    <property type="molecule type" value="Genomic_DNA"/>
</dbReference>
<name>A0A0G0XEI5_9BACT</name>
<evidence type="ECO:0000313" key="2">
    <source>
        <dbReference type="Proteomes" id="UP000033856"/>
    </source>
</evidence>
<dbReference type="AlphaFoldDB" id="A0A0G0XEI5"/>
<organism evidence="1 2">
    <name type="scientific">Candidatus Jorgensenbacteria bacterium GW2011_GWF2_41_8</name>
    <dbReference type="NCBI Taxonomy" id="1618667"/>
    <lineage>
        <taxon>Bacteria</taxon>
        <taxon>Candidatus Joergenseniibacteriota</taxon>
    </lineage>
</organism>
<protein>
    <submittedName>
        <fullName evidence="1">Uncharacterized protein</fullName>
    </submittedName>
</protein>
<sequence length="42" mass="4979">MFFGHDINSCWNFVFNSQAIPVRKSLKTYYPVIFTQQLGSHR</sequence>